<dbReference type="GO" id="GO:0008273">
    <property type="term" value="F:calcium, potassium:sodium antiporter activity"/>
    <property type="evidence" value="ECO:0007669"/>
    <property type="project" value="TreeGrafter"/>
</dbReference>
<protein>
    <submittedName>
        <fullName evidence="7">Sodium:calcium antiporter</fullName>
    </submittedName>
</protein>
<evidence type="ECO:0000256" key="5">
    <source>
        <dbReference type="SAM" id="Phobius"/>
    </source>
</evidence>
<dbReference type="Proteomes" id="UP000505210">
    <property type="component" value="Chromosome"/>
</dbReference>
<organism evidence="7 8">
    <name type="scientific">Thermoleptolyngbya sichuanensis A183</name>
    <dbReference type="NCBI Taxonomy" id="2737172"/>
    <lineage>
        <taxon>Bacteria</taxon>
        <taxon>Bacillati</taxon>
        <taxon>Cyanobacteriota</taxon>
        <taxon>Cyanophyceae</taxon>
        <taxon>Oculatellales</taxon>
        <taxon>Oculatellaceae</taxon>
        <taxon>Thermoleptolyngbya</taxon>
        <taxon>Thermoleptolyngbya sichuanensis</taxon>
    </lineage>
</organism>
<evidence type="ECO:0000256" key="3">
    <source>
        <dbReference type="ARBA" id="ARBA00022989"/>
    </source>
</evidence>
<keyword evidence="3 5" id="KW-1133">Transmembrane helix</keyword>
<comment type="subcellular location">
    <subcellularLocation>
        <location evidence="1">Membrane</location>
        <topology evidence="1">Multi-pass membrane protein</topology>
    </subcellularLocation>
</comment>
<keyword evidence="4 5" id="KW-0472">Membrane</keyword>
<dbReference type="GO" id="GO:0005262">
    <property type="term" value="F:calcium channel activity"/>
    <property type="evidence" value="ECO:0007669"/>
    <property type="project" value="TreeGrafter"/>
</dbReference>
<dbReference type="PANTHER" id="PTHR10846">
    <property type="entry name" value="SODIUM/POTASSIUM/CALCIUM EXCHANGER"/>
    <property type="match status" value="1"/>
</dbReference>
<dbReference type="RefSeq" id="WP_172357434.1">
    <property type="nucleotide sequence ID" value="NZ_CP053661.1"/>
</dbReference>
<keyword evidence="2 5" id="KW-0812">Transmembrane</keyword>
<name>A0A6M8BMM8_9CYAN</name>
<gene>
    <name evidence="7" type="ORF">HPC62_16425</name>
</gene>
<evidence type="ECO:0000256" key="4">
    <source>
        <dbReference type="ARBA" id="ARBA00023136"/>
    </source>
</evidence>
<evidence type="ECO:0000256" key="2">
    <source>
        <dbReference type="ARBA" id="ARBA00022692"/>
    </source>
</evidence>
<dbReference type="AlphaFoldDB" id="A0A6M8BMM8"/>
<dbReference type="InterPro" id="IPR044880">
    <property type="entry name" value="NCX_ion-bd_dom_sf"/>
</dbReference>
<dbReference type="Gene3D" id="1.20.1420.30">
    <property type="entry name" value="NCX, central ion-binding region"/>
    <property type="match status" value="1"/>
</dbReference>
<evidence type="ECO:0000313" key="8">
    <source>
        <dbReference type="Proteomes" id="UP000505210"/>
    </source>
</evidence>
<dbReference type="EMBL" id="CP053661">
    <property type="protein sequence ID" value="QKD83575.1"/>
    <property type="molecule type" value="Genomic_DNA"/>
</dbReference>
<feature type="transmembrane region" description="Helical" evidence="5">
    <location>
        <begin position="217"/>
        <end position="240"/>
    </location>
</feature>
<evidence type="ECO:0000259" key="6">
    <source>
        <dbReference type="Pfam" id="PF01699"/>
    </source>
</evidence>
<sequence length="335" mass="35275">MLLFLQVILCVSLVVWVGARLSQSADVLAEETGLGRSWVGAILLAGATSLPELASGISAVALFQVPDLAVGGVLGSCLFNLLILVIVDIFTGPEPLLRQVQVSHGLSAGLGCVMLGMAAAGILLAERGVDLTLGWVALPSVLLLLLYAVSARLIAQFELRRRTQLLEEEAGALQYGHISQRRAYSTFGLLAIAIVVLGIWLAALGDRVAVVTGLGESFVGALLLAAATSLPEVVSSLTAIRLNAADLAVSNIFGSNLFNLAILGIYAVAYLRGSLFSEINHLIHAFATVIAIMMTAIALVGLIYRASQRSRLHLTWDGVAILLLYVGGMYAIYRG</sequence>
<feature type="transmembrane region" description="Helical" evidence="5">
    <location>
        <begin position="131"/>
        <end position="155"/>
    </location>
</feature>
<dbReference type="GO" id="GO:0006874">
    <property type="term" value="P:intracellular calcium ion homeostasis"/>
    <property type="evidence" value="ECO:0007669"/>
    <property type="project" value="TreeGrafter"/>
</dbReference>
<feature type="transmembrane region" description="Helical" evidence="5">
    <location>
        <begin position="68"/>
        <end position="90"/>
    </location>
</feature>
<feature type="domain" description="Sodium/calcium exchanger membrane region" evidence="6">
    <location>
        <begin position="3"/>
        <end position="151"/>
    </location>
</feature>
<dbReference type="KEGG" id="theu:HPC62_16425"/>
<dbReference type="GO" id="GO:0005886">
    <property type="term" value="C:plasma membrane"/>
    <property type="evidence" value="ECO:0007669"/>
    <property type="project" value="TreeGrafter"/>
</dbReference>
<reference evidence="7 8" key="1">
    <citation type="submission" date="2020-05" db="EMBL/GenBank/DDBJ databases">
        <title>Complete genome sequence of of a novel Thermoleptolyngbya strain isolated from hot springs of Ganzi, Sichuan China.</title>
        <authorList>
            <person name="Tang J."/>
            <person name="Daroch M."/>
            <person name="Li L."/>
            <person name="Waleron K."/>
            <person name="Waleron M."/>
            <person name="Waleron M."/>
        </authorList>
    </citation>
    <scope>NUCLEOTIDE SEQUENCE [LARGE SCALE GENOMIC DNA]</scope>
    <source>
        <strain evidence="7 8">PKUAC-SCTA183</strain>
    </source>
</reference>
<dbReference type="PANTHER" id="PTHR10846:SF8">
    <property type="entry name" value="INNER MEMBRANE PROTEIN YRBG"/>
    <property type="match status" value="1"/>
</dbReference>
<evidence type="ECO:0000256" key="1">
    <source>
        <dbReference type="ARBA" id="ARBA00004141"/>
    </source>
</evidence>
<feature type="transmembrane region" description="Helical" evidence="5">
    <location>
        <begin position="283"/>
        <end position="304"/>
    </location>
</feature>
<dbReference type="InterPro" id="IPR004837">
    <property type="entry name" value="NaCa_Exmemb"/>
</dbReference>
<feature type="transmembrane region" description="Helical" evidence="5">
    <location>
        <begin position="316"/>
        <end position="333"/>
    </location>
</feature>
<accession>A0A6M8BMM8</accession>
<feature type="domain" description="Sodium/calcium exchanger membrane region" evidence="6">
    <location>
        <begin position="185"/>
        <end position="332"/>
    </location>
</feature>
<feature type="transmembrane region" description="Helical" evidence="5">
    <location>
        <begin position="102"/>
        <end position="125"/>
    </location>
</feature>
<dbReference type="InterPro" id="IPR004481">
    <property type="entry name" value="K/Na/Ca-exchanger"/>
</dbReference>
<proteinExistence type="predicted"/>
<dbReference type="Pfam" id="PF01699">
    <property type="entry name" value="Na_Ca_ex"/>
    <property type="match status" value="2"/>
</dbReference>
<keyword evidence="8" id="KW-1185">Reference proteome</keyword>
<evidence type="ECO:0000313" key="7">
    <source>
        <dbReference type="EMBL" id="QKD83575.1"/>
    </source>
</evidence>
<feature type="transmembrane region" description="Helical" evidence="5">
    <location>
        <begin position="252"/>
        <end position="271"/>
    </location>
</feature>
<feature type="transmembrane region" description="Helical" evidence="5">
    <location>
        <begin position="183"/>
        <end position="205"/>
    </location>
</feature>